<accession>A0ABX1M065</accession>
<evidence type="ECO:0000256" key="2">
    <source>
        <dbReference type="SAM" id="Phobius"/>
    </source>
</evidence>
<dbReference type="RefSeq" id="WP_169263463.1">
    <property type="nucleotide sequence ID" value="NZ_QMEC01000008.1"/>
</dbReference>
<feature type="region of interest" description="Disordered" evidence="1">
    <location>
        <begin position="552"/>
        <end position="571"/>
    </location>
</feature>
<comment type="caution">
    <text evidence="4">The sequence shown here is derived from an EMBL/GenBank/DDBJ whole genome shotgun (WGS) entry which is preliminary data.</text>
</comment>
<keyword evidence="2" id="KW-1133">Transmembrane helix</keyword>
<dbReference type="Pfam" id="PF12770">
    <property type="entry name" value="CHAT"/>
    <property type="match status" value="1"/>
</dbReference>
<dbReference type="Proteomes" id="UP000762253">
    <property type="component" value="Unassembled WGS sequence"/>
</dbReference>
<sequence length="826" mass="93595">MSKLVILNLGRGTLQEGFHFVTVQLQSEFNSKTSQFQGSLPAAPNLIDLYRRWQLLYDLIYSARSINIGLRHEEFMDSDIKIDECDITHVSDAEFDEICKKLQKSLNNWLDSSDFRQIELQLRTKLSKSDEIRFIIQTEDTYLRKLPWHIWRFFEDYRLAEVALSPIEFESQNQVVSSELKVRILAILGNSTGIDTDADKKFLEKLSSDASTVFLVEPKRSEIDEQLWDNQGWDILFFAGHSSSKTDGETGFIHINPTESLAIGQLKNALKKAIERGLQLAIFNSCDGLGLAQQLDDLHIPQMIVMREPVPDKVAQEFLKRFLKGFADGKSFYLAVREAREQLQGLETEFPGASWLPVIFQNPALASPTWKELRQKTKDNATKEQPQRSTLSAKHRLRQRKASLQEIRYRPESASPKQHRQSKLNFKTVLIMSFIVTSFLMGVRWLGILQAWELQAFDHFMRSRRQEKQDSRLLIVTVTEDDLKLPEQKDRRGSLSDLALARLLEKLAPLQPKAIGLDIYRDEPSQLNQATLATRLKTDDNFFAICKVSDKTKNRSGNSPPKGVPPERQGFSDVVQDADKIVRRHLLAMQPADPTSPCTARYALNAQLAFHYLEKEGIYPNYTKAGELQLGNVVFKQLHAHKGGYQQVDTGGYQILLNYRSYQGSPLEIAPTVTLTDVLRSKVNPEQVKDRIVLIGTTAQSFRDYVSTPYMTGQGFYQEIPGVILQAQMVSQIVSAVKDGRPLLFILPFWGEMLWVWGWSVVGGAIASRERSGRHLILAGGGAIGVLYFLCLILFCSSVWVPLVPSALVLIVTSSIVVIYLNSPQS</sequence>
<dbReference type="Pfam" id="PF05226">
    <property type="entry name" value="CHASE2"/>
    <property type="match status" value="1"/>
</dbReference>
<keyword evidence="2" id="KW-0812">Transmembrane</keyword>
<dbReference type="SMART" id="SM01080">
    <property type="entry name" value="CHASE2"/>
    <property type="match status" value="1"/>
</dbReference>
<dbReference type="InterPro" id="IPR024983">
    <property type="entry name" value="CHAT_dom"/>
</dbReference>
<organism evidence="4 5">
    <name type="scientific">Brasilonema octagenarum UFV-OR1</name>
    <dbReference type="NCBI Taxonomy" id="417115"/>
    <lineage>
        <taxon>Bacteria</taxon>
        <taxon>Bacillati</taxon>
        <taxon>Cyanobacteriota</taxon>
        <taxon>Cyanophyceae</taxon>
        <taxon>Nostocales</taxon>
        <taxon>Scytonemataceae</taxon>
        <taxon>Brasilonema</taxon>
        <taxon>Octagenarum group</taxon>
    </lineage>
</organism>
<dbReference type="EMBL" id="QMEC01000008">
    <property type="protein sequence ID" value="NMF61867.1"/>
    <property type="molecule type" value="Genomic_DNA"/>
</dbReference>
<proteinExistence type="predicted"/>
<keyword evidence="2" id="KW-0472">Membrane</keyword>
<evidence type="ECO:0000313" key="4">
    <source>
        <dbReference type="EMBL" id="NMF61867.1"/>
    </source>
</evidence>
<feature type="domain" description="CHASE2" evidence="3">
    <location>
        <begin position="449"/>
        <end position="766"/>
    </location>
</feature>
<dbReference type="InterPro" id="IPR007890">
    <property type="entry name" value="CHASE2"/>
</dbReference>
<feature type="compositionally biased region" description="Basic and acidic residues" evidence="1">
    <location>
        <begin position="374"/>
        <end position="386"/>
    </location>
</feature>
<evidence type="ECO:0000313" key="5">
    <source>
        <dbReference type="Proteomes" id="UP000762253"/>
    </source>
</evidence>
<gene>
    <name evidence="4" type="ORF">DP115_03295</name>
</gene>
<feature type="transmembrane region" description="Helical" evidence="2">
    <location>
        <begin position="776"/>
        <end position="795"/>
    </location>
</feature>
<feature type="transmembrane region" description="Helical" evidence="2">
    <location>
        <begin position="801"/>
        <end position="821"/>
    </location>
</feature>
<evidence type="ECO:0000256" key="1">
    <source>
        <dbReference type="SAM" id="MobiDB-lite"/>
    </source>
</evidence>
<protein>
    <submittedName>
        <fullName evidence="4">Sensor protein Chase2</fullName>
    </submittedName>
</protein>
<evidence type="ECO:0000259" key="3">
    <source>
        <dbReference type="SMART" id="SM01080"/>
    </source>
</evidence>
<feature type="region of interest" description="Disordered" evidence="1">
    <location>
        <begin position="374"/>
        <end position="397"/>
    </location>
</feature>
<reference evidence="4 5" key="1">
    <citation type="submission" date="2018-06" db="EMBL/GenBank/DDBJ databases">
        <title>Comparative genomics of Brasilonema spp. strains.</title>
        <authorList>
            <person name="Alvarenga D.O."/>
            <person name="Fiore M.F."/>
            <person name="Varani A.M."/>
        </authorList>
    </citation>
    <scope>NUCLEOTIDE SEQUENCE [LARGE SCALE GENOMIC DNA]</scope>
    <source>
        <strain evidence="4 5">UFV-OR1</strain>
    </source>
</reference>
<feature type="transmembrane region" description="Helical" evidence="2">
    <location>
        <begin position="743"/>
        <end position="764"/>
    </location>
</feature>
<keyword evidence="5" id="KW-1185">Reference proteome</keyword>
<name>A0ABX1M065_9CYAN</name>